<feature type="compositionally biased region" description="Basic residues" evidence="1">
    <location>
        <begin position="42"/>
        <end position="59"/>
    </location>
</feature>
<evidence type="ECO:0000256" key="1">
    <source>
        <dbReference type="SAM" id="MobiDB-lite"/>
    </source>
</evidence>
<dbReference type="EMBL" id="KL363194">
    <property type="protein sequence ID" value="KFD56287.1"/>
    <property type="molecule type" value="Genomic_DNA"/>
</dbReference>
<evidence type="ECO:0000313" key="4">
    <source>
        <dbReference type="Proteomes" id="UP000030764"/>
    </source>
</evidence>
<organism evidence="2 4">
    <name type="scientific">Trichuris suis</name>
    <name type="common">pig whipworm</name>
    <dbReference type="NCBI Taxonomy" id="68888"/>
    <lineage>
        <taxon>Eukaryota</taxon>
        <taxon>Metazoa</taxon>
        <taxon>Ecdysozoa</taxon>
        <taxon>Nematoda</taxon>
        <taxon>Enoplea</taxon>
        <taxon>Dorylaimia</taxon>
        <taxon>Trichinellida</taxon>
        <taxon>Trichuridae</taxon>
        <taxon>Trichuris</taxon>
    </lineage>
</organism>
<evidence type="ECO:0000313" key="2">
    <source>
        <dbReference type="EMBL" id="KFD56287.1"/>
    </source>
</evidence>
<proteinExistence type="predicted"/>
<reference evidence="2 4" key="1">
    <citation type="journal article" date="2014" name="Nat. Genet.">
        <title>Genome and transcriptome of the porcine whipworm Trichuris suis.</title>
        <authorList>
            <person name="Jex A.R."/>
            <person name="Nejsum P."/>
            <person name="Schwarz E.M."/>
            <person name="Hu L."/>
            <person name="Young N.D."/>
            <person name="Hall R.S."/>
            <person name="Korhonen P.K."/>
            <person name="Liao S."/>
            <person name="Thamsborg S."/>
            <person name="Xia J."/>
            <person name="Xu P."/>
            <person name="Wang S."/>
            <person name="Scheerlinck J.P."/>
            <person name="Hofmann A."/>
            <person name="Sternberg P.W."/>
            <person name="Wang J."/>
            <person name="Gasser R.B."/>
        </authorList>
    </citation>
    <scope>NUCLEOTIDE SEQUENCE [LARGE SCALE GENOMIC DNA]</scope>
    <source>
        <strain evidence="3">DCEP-RM93F</strain>
        <strain evidence="2">DCEP-RM93M</strain>
    </source>
</reference>
<protein>
    <submittedName>
        <fullName evidence="2">Uncharacterized protein</fullName>
    </submittedName>
</protein>
<dbReference type="Proteomes" id="UP000030764">
    <property type="component" value="Unassembled WGS sequence"/>
</dbReference>
<feature type="region of interest" description="Disordered" evidence="1">
    <location>
        <begin position="27"/>
        <end position="59"/>
    </location>
</feature>
<name>A0A085MGE1_9BILA</name>
<dbReference type="Proteomes" id="UP000030758">
    <property type="component" value="Unassembled WGS sequence"/>
</dbReference>
<sequence length="275" mass="31274">MWWDIVGSCGRTTNQSKAKLGWHGTCQSLTESSERPPQEKQRMKKGSKKAGKNPLRQHRSKKMLLDQLSKHFQCNSSVKHSESLLKINASIDGENQLLSGKNAQLSDQMIFKNMALSQYLGQLTLFVHRIGNLDHSTTSWANCSPSCSSEGQCARDSSINYMPTERPDYWIDDVLVNNLEVRYAEREQQKQTENTTFVVKENNAENLPNSLDVYPDYFMSNTVFESMAKKLACDFDENFRIDSSDLIKLLPCEQAAFCDVLLDDSSNNDTHYCSM</sequence>
<evidence type="ECO:0000313" key="3">
    <source>
        <dbReference type="EMBL" id="KFD68784.1"/>
    </source>
</evidence>
<accession>A0A085MGE1</accession>
<gene>
    <name evidence="2" type="ORF">M513_02742</name>
    <name evidence="3" type="ORF">M514_02742</name>
</gene>
<dbReference type="EMBL" id="KL367501">
    <property type="protein sequence ID" value="KFD68784.1"/>
    <property type="molecule type" value="Genomic_DNA"/>
</dbReference>
<dbReference type="AlphaFoldDB" id="A0A085MGE1"/>
<keyword evidence="4" id="KW-1185">Reference proteome</keyword>
<feature type="compositionally biased region" description="Basic and acidic residues" evidence="1">
    <location>
        <begin position="32"/>
        <end position="41"/>
    </location>
</feature>